<feature type="chain" id="PRO_5014727526" evidence="1">
    <location>
        <begin position="19"/>
        <end position="78"/>
    </location>
</feature>
<organism evidence="2">
    <name type="scientific">Anopheles marajoara</name>
    <dbReference type="NCBI Taxonomy" id="58244"/>
    <lineage>
        <taxon>Eukaryota</taxon>
        <taxon>Metazoa</taxon>
        <taxon>Ecdysozoa</taxon>
        <taxon>Arthropoda</taxon>
        <taxon>Hexapoda</taxon>
        <taxon>Insecta</taxon>
        <taxon>Pterygota</taxon>
        <taxon>Neoptera</taxon>
        <taxon>Endopterygota</taxon>
        <taxon>Diptera</taxon>
        <taxon>Nematocera</taxon>
        <taxon>Culicoidea</taxon>
        <taxon>Culicidae</taxon>
        <taxon>Anophelinae</taxon>
        <taxon>Anopheles</taxon>
    </lineage>
</organism>
<sequence length="78" mass="8483">MPRCMLCSTSLSLPLSHTLLQMASLSLSLSPSLSPCLSLSLPLSVSLSVKWVLVTEYYRTVNSLRGDGCMFHPLEGLL</sequence>
<dbReference type="AlphaFoldDB" id="A0A2M4CC73"/>
<evidence type="ECO:0000313" key="2">
    <source>
        <dbReference type="EMBL" id="MBW62904.1"/>
    </source>
</evidence>
<name>A0A2M4CC73_9DIPT</name>
<evidence type="ECO:0000256" key="1">
    <source>
        <dbReference type="SAM" id="SignalP"/>
    </source>
</evidence>
<proteinExistence type="predicted"/>
<accession>A0A2M4CC73</accession>
<protein>
    <submittedName>
        <fullName evidence="2">Putative secreted protein</fullName>
    </submittedName>
</protein>
<reference evidence="2" key="1">
    <citation type="submission" date="2018-01" db="EMBL/GenBank/DDBJ databases">
        <title>An insight into the sialome of Amazonian anophelines.</title>
        <authorList>
            <person name="Ribeiro J.M."/>
            <person name="Scarpassa V."/>
            <person name="Calvo E."/>
        </authorList>
    </citation>
    <scope>NUCLEOTIDE SEQUENCE</scope>
    <source>
        <tissue evidence="2">Salivary glands</tissue>
    </source>
</reference>
<keyword evidence="1" id="KW-0732">Signal</keyword>
<feature type="signal peptide" evidence="1">
    <location>
        <begin position="1"/>
        <end position="18"/>
    </location>
</feature>
<dbReference type="EMBL" id="GGFJ01013763">
    <property type="protein sequence ID" value="MBW62904.1"/>
    <property type="molecule type" value="Transcribed_RNA"/>
</dbReference>